<reference evidence="1 2" key="1">
    <citation type="journal article" date="2014" name="Genome Biol. Evol.">
        <title>The genome of the myxosporean Thelohanellus kitauei shows adaptations to nutrient acquisition within its fish host.</title>
        <authorList>
            <person name="Yang Y."/>
            <person name="Xiong J."/>
            <person name="Zhou Z."/>
            <person name="Huo F."/>
            <person name="Miao W."/>
            <person name="Ran C."/>
            <person name="Liu Y."/>
            <person name="Zhang J."/>
            <person name="Feng J."/>
            <person name="Wang M."/>
            <person name="Wang M."/>
            <person name="Wang L."/>
            <person name="Yao B."/>
        </authorList>
    </citation>
    <scope>NUCLEOTIDE SEQUENCE [LARGE SCALE GENOMIC DNA]</scope>
    <source>
        <strain evidence="1">Wuqing</strain>
    </source>
</reference>
<evidence type="ECO:0000313" key="2">
    <source>
        <dbReference type="Proteomes" id="UP000031668"/>
    </source>
</evidence>
<keyword evidence="2" id="KW-1185">Reference proteome</keyword>
<dbReference type="EMBL" id="JWZT01003483">
    <property type="protein sequence ID" value="KII66695.1"/>
    <property type="molecule type" value="Genomic_DNA"/>
</dbReference>
<sequence>MADHNQAGFFFKERMNFRLLKSTVKRWDYNHIYQQVILYVSRNQKAWTRLEAPTPRSSDVNEKLLYYYLRDWNINQFIVNGLRFSNGEAETRSTTEVVFNTLQLYSLKSGCFEPEMSGTILQNTFEEAITISTSRLYEENMNNIAIYSAFCTKR</sequence>
<accession>A0A0C2MQW8</accession>
<evidence type="ECO:0000313" key="1">
    <source>
        <dbReference type="EMBL" id="KII66695.1"/>
    </source>
</evidence>
<dbReference type="Proteomes" id="UP000031668">
    <property type="component" value="Unassembled WGS sequence"/>
</dbReference>
<organism evidence="1 2">
    <name type="scientific">Thelohanellus kitauei</name>
    <name type="common">Myxosporean</name>
    <dbReference type="NCBI Taxonomy" id="669202"/>
    <lineage>
        <taxon>Eukaryota</taxon>
        <taxon>Metazoa</taxon>
        <taxon>Cnidaria</taxon>
        <taxon>Myxozoa</taxon>
        <taxon>Myxosporea</taxon>
        <taxon>Bivalvulida</taxon>
        <taxon>Platysporina</taxon>
        <taxon>Myxobolidae</taxon>
        <taxon>Thelohanellus</taxon>
    </lineage>
</organism>
<comment type="caution">
    <text evidence="1">The sequence shown here is derived from an EMBL/GenBank/DDBJ whole genome shotgun (WGS) entry which is preliminary data.</text>
</comment>
<protein>
    <submittedName>
        <fullName evidence="1">Uncharacterized protein</fullName>
    </submittedName>
</protein>
<name>A0A0C2MQW8_THEKT</name>
<gene>
    <name evidence="1" type="ORF">RF11_04852</name>
</gene>
<proteinExistence type="predicted"/>
<dbReference type="AlphaFoldDB" id="A0A0C2MQW8"/>